<evidence type="ECO:0000256" key="1">
    <source>
        <dbReference type="SAM" id="Phobius"/>
    </source>
</evidence>
<dbReference type="AlphaFoldDB" id="A0A7X1E4L2"/>
<evidence type="ECO:0000313" key="3">
    <source>
        <dbReference type="Proteomes" id="UP000525652"/>
    </source>
</evidence>
<comment type="caution">
    <text evidence="2">The sequence shown here is derived from an EMBL/GenBank/DDBJ whole genome shotgun (WGS) entry which is preliminary data.</text>
</comment>
<keyword evidence="3" id="KW-1185">Reference proteome</keyword>
<keyword evidence="1" id="KW-0472">Membrane</keyword>
<proteinExistence type="predicted"/>
<accession>A0A7X1E4L2</accession>
<name>A0A7X1E4L2_9BACT</name>
<evidence type="ECO:0000313" key="2">
    <source>
        <dbReference type="EMBL" id="MBC2602660.1"/>
    </source>
</evidence>
<dbReference type="EMBL" id="JACHVA010000101">
    <property type="protein sequence ID" value="MBC2602660.1"/>
    <property type="molecule type" value="Genomic_DNA"/>
</dbReference>
<organism evidence="2 3">
    <name type="scientific">Puniceicoccus vermicola</name>
    <dbReference type="NCBI Taxonomy" id="388746"/>
    <lineage>
        <taxon>Bacteria</taxon>
        <taxon>Pseudomonadati</taxon>
        <taxon>Verrucomicrobiota</taxon>
        <taxon>Opitutia</taxon>
        <taxon>Puniceicoccales</taxon>
        <taxon>Puniceicoccaceae</taxon>
        <taxon>Puniceicoccus</taxon>
    </lineage>
</organism>
<keyword evidence="1" id="KW-1133">Transmembrane helix</keyword>
<protein>
    <submittedName>
        <fullName evidence="2">Uncharacterized protein</fullName>
    </submittedName>
</protein>
<keyword evidence="1" id="KW-0812">Transmembrane</keyword>
<dbReference type="RefSeq" id="WP_185693326.1">
    <property type="nucleotide sequence ID" value="NZ_JACHVA010000101.1"/>
</dbReference>
<dbReference type="Proteomes" id="UP000525652">
    <property type="component" value="Unassembled WGS sequence"/>
</dbReference>
<sequence length="1091" mass="119160">MIFRRQRRECDSGFALVVALSLMAFVLLLLLSLSSLISVERKSVAITTNELQARSTALLAMQNALGELQKHAGRDQRVSAGASILDTDPETMAVEWGGEEFEEEYWTGIWDENGQLKTWLVSGNEGLSPADADFVSPVDEVVNGASFYDDDSVQAPLVLIEQGAYAFWVGDEGVKAKLPLLQGATASTSPLASAQKVEVSLMTDLDWLDGSSVSPGELEKVVTTETMKLLGSTPDQVASLDAHRHDLSHYGYGLLTDPVEGGLKKDLTLALFDGSDLPSGQIFEPVGGGAPSLTDPGGPLWGQLQSWAQAGSSAVNSDGSANVRPATDVQTGIFPVVTQMQFYVAPRYVKDTDAQTLRVYLEIYPAITLWNPYDRPLTGNDFKIDIGRNFWDYSKASPEYNHYNSTFYAWKLTLWDSTGASEEYNHQSTQKFPSAGAVYGAMHFDLGSVRLNPGESMVFSAPAGNGSMDIQTTGYSYYPLAPGFRPTAYYSLETDVERPYDPADPDSEDYEFVLAAWRTITLSLRLRNGDDILQQVFWLGGVQEATPARTALLELGSTDILVNPKGVVGVKSVRNFTDSLGNAGEDESIQWLAHQNPRGGSQGLIPIFLYNETPLNIQTSHILNPSFYASSYLNGYEYDFGLTNIGNGLSVDSATIDETVLFETPPGRDRLHGVGQLMHAPLYYSGADVSRADAANSENKNDTANRLRWWRFDNSMPAYAVGNSEADPRIPLDALFVDWNSGLYDTAWTTTYAMVEGRHYDHSYLLNRSLWDGYFFSALPNVTSRTSGNSRVVALDETRTSVMTGDEAAAEFMIDGAFNINSTSEEAWRAVLGAFFGVEVESSATDASPFLRVHDNPGDLFDAANDDSEDEPAYHGYRALTEEQIANLARQIVKQVKWRALGRDRPFTSMADFVNRDPTAAAPSGLGDADAFRLRGALSSAIAAADQISTVDAGELGIAPADAVINEALSESAYEATPRNEPAFTQEAQEGWRTESLPGWLTQGDLLARLGPVLNVRSDTFTIRAYGETRDPITDTPTSKAWCEATVQRVPEFVDVDADSPETPLASLNGPANAEFGRRFVLVDFRWLAEL</sequence>
<reference evidence="2 3" key="1">
    <citation type="submission" date="2020-07" db="EMBL/GenBank/DDBJ databases">
        <authorList>
            <person name="Feng X."/>
        </authorList>
    </citation>
    <scope>NUCLEOTIDE SEQUENCE [LARGE SCALE GENOMIC DNA]</scope>
    <source>
        <strain evidence="2 3">JCM14086</strain>
    </source>
</reference>
<feature type="transmembrane region" description="Helical" evidence="1">
    <location>
        <begin position="12"/>
        <end position="33"/>
    </location>
</feature>
<gene>
    <name evidence="2" type="ORF">H5P30_12830</name>
</gene>